<evidence type="ECO:0000256" key="1">
    <source>
        <dbReference type="ARBA" id="ARBA00022679"/>
    </source>
</evidence>
<accession>A0A2H0WTR4</accession>
<dbReference type="PANTHER" id="PTHR43018:SF1">
    <property type="entry name" value="PROTEIN AROA(G)"/>
    <property type="match status" value="1"/>
</dbReference>
<evidence type="ECO:0000259" key="2">
    <source>
        <dbReference type="Pfam" id="PF00793"/>
    </source>
</evidence>
<organism evidence="3 4">
    <name type="scientific">Candidatus Roizmanbacteria bacterium CG09_land_8_20_14_0_10_41_9</name>
    <dbReference type="NCBI Taxonomy" id="1974850"/>
    <lineage>
        <taxon>Bacteria</taxon>
        <taxon>Candidatus Roizmaniibacteriota</taxon>
    </lineage>
</organism>
<dbReference type="InterPro" id="IPR006218">
    <property type="entry name" value="DAHP1/KDSA"/>
</dbReference>
<name>A0A2H0WTR4_9BACT</name>
<dbReference type="EMBL" id="PEZG01000012">
    <property type="protein sequence ID" value="PIS16050.1"/>
    <property type="molecule type" value="Genomic_DNA"/>
</dbReference>
<dbReference type="InterPro" id="IPR013785">
    <property type="entry name" value="Aldolase_TIM"/>
</dbReference>
<evidence type="ECO:0000313" key="3">
    <source>
        <dbReference type="EMBL" id="PIS16050.1"/>
    </source>
</evidence>
<dbReference type="Proteomes" id="UP000231198">
    <property type="component" value="Unassembled WGS sequence"/>
</dbReference>
<dbReference type="Gene3D" id="3.20.20.70">
    <property type="entry name" value="Aldolase class I"/>
    <property type="match status" value="1"/>
</dbReference>
<keyword evidence="1" id="KW-0808">Transferase</keyword>
<gene>
    <name evidence="3" type="ORF">COT62_00445</name>
</gene>
<sequence>MRGFLMEKIIIAGPCAAESRKQVLETAVSMKERNIPIVRASLWKPRTKPGFDGVGADGIPWLAEATKMGVTVATEVLLPNHVTEVLNGIKGDGDPSQVLFWLGSRNQSHLIQREVASRMKEEAPETVKLMIKNQPWNDMNHWLGIVDHVTDAGFPPERILLCHRGFYPNGGENPMGLRNIPDFEMAMRVRELTGLPMLVDLSHIAGSVDKVPLVANEARQYDMDGYMIEVHPNPSVAKSDAKQQLNINEFDRLLKQL</sequence>
<reference evidence="4" key="1">
    <citation type="submission" date="2017-09" db="EMBL/GenBank/DDBJ databases">
        <title>Depth-based differentiation of microbial function through sediment-hosted aquifers and enrichment of novel symbionts in the deep terrestrial subsurface.</title>
        <authorList>
            <person name="Probst A.J."/>
            <person name="Ladd B."/>
            <person name="Jarett J.K."/>
            <person name="Geller-Mcgrath D.E."/>
            <person name="Sieber C.M.K."/>
            <person name="Emerson J.B."/>
            <person name="Anantharaman K."/>
            <person name="Thomas B.C."/>
            <person name="Malmstrom R."/>
            <person name="Stieglmeier M."/>
            <person name="Klingl A."/>
            <person name="Woyke T."/>
            <person name="Ryan C.M."/>
            <person name="Banfield J.F."/>
        </authorList>
    </citation>
    <scope>NUCLEOTIDE SEQUENCE [LARGE SCALE GENOMIC DNA]</scope>
</reference>
<evidence type="ECO:0000313" key="4">
    <source>
        <dbReference type="Proteomes" id="UP000231198"/>
    </source>
</evidence>
<proteinExistence type="predicted"/>
<dbReference type="SUPFAM" id="SSF51569">
    <property type="entry name" value="Aldolase"/>
    <property type="match status" value="1"/>
</dbReference>
<comment type="caution">
    <text evidence="3">The sequence shown here is derived from an EMBL/GenBank/DDBJ whole genome shotgun (WGS) entry which is preliminary data.</text>
</comment>
<dbReference type="PANTHER" id="PTHR43018">
    <property type="entry name" value="PHOSPHO-2-DEHYDRO-3-DEOXYHEPTONATE ALDOLASE"/>
    <property type="match status" value="1"/>
</dbReference>
<feature type="domain" description="DAHP synthetase I/KDSA" evidence="2">
    <location>
        <begin position="9"/>
        <end position="255"/>
    </location>
</feature>
<dbReference type="AlphaFoldDB" id="A0A2H0WTR4"/>
<dbReference type="Pfam" id="PF00793">
    <property type="entry name" value="DAHP_synth_1"/>
    <property type="match status" value="1"/>
</dbReference>
<protein>
    <recommendedName>
        <fullName evidence="2">DAHP synthetase I/KDSA domain-containing protein</fullName>
    </recommendedName>
</protein>
<dbReference type="InterPro" id="IPR052899">
    <property type="entry name" value="Class-I_DAHP_synthase"/>
</dbReference>
<dbReference type="GO" id="GO:0016740">
    <property type="term" value="F:transferase activity"/>
    <property type="evidence" value="ECO:0007669"/>
    <property type="project" value="UniProtKB-KW"/>
</dbReference>